<gene>
    <name evidence="1" type="ORF">ElP_44420</name>
</gene>
<dbReference type="PANTHER" id="PTHR39189">
    <property type="entry name" value="UPF0173 METAL-DEPENDENT HYDROLASE YTKL"/>
    <property type="match status" value="1"/>
</dbReference>
<protein>
    <submittedName>
        <fullName evidence="1">Metal-dependent hydrolase</fullName>
    </submittedName>
</protein>
<keyword evidence="2" id="KW-1185">Reference proteome</keyword>
<organism evidence="1 2">
    <name type="scientific">Tautonia plasticadhaerens</name>
    <dbReference type="NCBI Taxonomy" id="2527974"/>
    <lineage>
        <taxon>Bacteria</taxon>
        <taxon>Pseudomonadati</taxon>
        <taxon>Planctomycetota</taxon>
        <taxon>Planctomycetia</taxon>
        <taxon>Isosphaerales</taxon>
        <taxon>Isosphaeraceae</taxon>
        <taxon>Tautonia</taxon>
    </lineage>
</organism>
<dbReference type="GO" id="GO:0016787">
    <property type="term" value="F:hydrolase activity"/>
    <property type="evidence" value="ECO:0007669"/>
    <property type="project" value="UniProtKB-KW"/>
</dbReference>
<accession>A0A518H6Y1</accession>
<dbReference type="SUPFAM" id="SSF56281">
    <property type="entry name" value="Metallo-hydrolase/oxidoreductase"/>
    <property type="match status" value="1"/>
</dbReference>
<dbReference type="KEGG" id="tpla:ElP_44420"/>
<dbReference type="InterPro" id="IPR036866">
    <property type="entry name" value="RibonucZ/Hydroxyglut_hydro"/>
</dbReference>
<dbReference type="Proteomes" id="UP000317835">
    <property type="component" value="Chromosome"/>
</dbReference>
<dbReference type="RefSeq" id="WP_145272901.1">
    <property type="nucleotide sequence ID" value="NZ_CP036426.1"/>
</dbReference>
<dbReference type="AlphaFoldDB" id="A0A518H6Y1"/>
<evidence type="ECO:0000313" key="1">
    <source>
        <dbReference type="EMBL" id="QDV36516.1"/>
    </source>
</evidence>
<dbReference type="EMBL" id="CP036426">
    <property type="protein sequence ID" value="QDV36516.1"/>
    <property type="molecule type" value="Genomic_DNA"/>
</dbReference>
<dbReference type="PANTHER" id="PTHR39189:SF1">
    <property type="entry name" value="UPF0173 METAL-DEPENDENT HYDROLASE YTKL"/>
    <property type="match status" value="1"/>
</dbReference>
<dbReference type="OrthoDB" id="268753at2"/>
<keyword evidence="1" id="KW-0378">Hydrolase</keyword>
<sequence length="219" mass="23688">MRITWYGHAAFLVEADGKRIILDPYTSADVGSYAPISEGADVVAASHENAKYHSGTSEIVPPFETVLGTSIPPEGVEVAGIRIQAIPAFETPEKRAGDEVSILDFRLEGLHVAFLGDLGHPLGTLELALLGRPDVLLVPAGGPPTIDYPLIPPLIDALSPSIVIPMHYLTPKINLEIQPVERFLEALPDWPVERVDGPSVTVDRESLEPRRIVVLESAR</sequence>
<name>A0A518H6Y1_9BACT</name>
<proteinExistence type="predicted"/>
<dbReference type="Pfam" id="PF13483">
    <property type="entry name" value="Lactamase_B_3"/>
    <property type="match status" value="1"/>
</dbReference>
<evidence type="ECO:0000313" key="2">
    <source>
        <dbReference type="Proteomes" id="UP000317835"/>
    </source>
</evidence>
<reference evidence="1 2" key="1">
    <citation type="submission" date="2019-02" db="EMBL/GenBank/DDBJ databases">
        <title>Deep-cultivation of Planctomycetes and their phenomic and genomic characterization uncovers novel biology.</title>
        <authorList>
            <person name="Wiegand S."/>
            <person name="Jogler M."/>
            <person name="Boedeker C."/>
            <person name="Pinto D."/>
            <person name="Vollmers J."/>
            <person name="Rivas-Marin E."/>
            <person name="Kohn T."/>
            <person name="Peeters S.H."/>
            <person name="Heuer A."/>
            <person name="Rast P."/>
            <person name="Oberbeckmann S."/>
            <person name="Bunk B."/>
            <person name="Jeske O."/>
            <person name="Meyerdierks A."/>
            <person name="Storesund J.E."/>
            <person name="Kallscheuer N."/>
            <person name="Luecker S."/>
            <person name="Lage O.M."/>
            <person name="Pohl T."/>
            <person name="Merkel B.J."/>
            <person name="Hornburger P."/>
            <person name="Mueller R.-W."/>
            <person name="Bruemmer F."/>
            <person name="Labrenz M."/>
            <person name="Spormann A.M."/>
            <person name="Op den Camp H."/>
            <person name="Overmann J."/>
            <person name="Amann R."/>
            <person name="Jetten M.S.M."/>
            <person name="Mascher T."/>
            <person name="Medema M.H."/>
            <person name="Devos D.P."/>
            <person name="Kaster A.-K."/>
            <person name="Ovreas L."/>
            <person name="Rohde M."/>
            <person name="Galperin M.Y."/>
            <person name="Jogler C."/>
        </authorList>
    </citation>
    <scope>NUCLEOTIDE SEQUENCE [LARGE SCALE GENOMIC DNA]</scope>
    <source>
        <strain evidence="1 2">ElP</strain>
    </source>
</reference>
<dbReference type="Gene3D" id="3.60.15.10">
    <property type="entry name" value="Ribonuclease Z/Hydroxyacylglutathione hydrolase-like"/>
    <property type="match status" value="1"/>
</dbReference>